<dbReference type="Proteomes" id="UP000504632">
    <property type="component" value="Chromosome 13"/>
</dbReference>
<keyword evidence="1" id="KW-1185">Reference proteome</keyword>
<reference evidence="2" key="1">
    <citation type="submission" date="2025-08" db="UniProtKB">
        <authorList>
            <consortium name="RefSeq"/>
        </authorList>
    </citation>
    <scope>IDENTIFICATION</scope>
</reference>
<dbReference type="OrthoDB" id="67296at2759"/>
<name>A0A6J2WLN7_CHACN</name>
<dbReference type="GO" id="GO:0000724">
    <property type="term" value="P:double-strand break repair via homologous recombination"/>
    <property type="evidence" value="ECO:0007669"/>
    <property type="project" value="TreeGrafter"/>
</dbReference>
<dbReference type="GO" id="GO:0003697">
    <property type="term" value="F:single-stranded DNA binding"/>
    <property type="evidence" value="ECO:0007669"/>
    <property type="project" value="TreeGrafter"/>
</dbReference>
<sequence>MVDILRFIFSRFGPQPVPASFTLSSATESNVLVVSEGSTGTSLLFLTAVTAAAELGLKVIFFTHNAFQKFPVCLQSIPNLNPDSLKRIRFVYSKTLDELLHDVASLHELLAKAAAPPSLLVVDGLERYLREAGTRSTPLKGDRSAAAHLAALLHDTATFFTQNHAPCRVMASFRLNQDSRETSCPDPLLAVLDRYLQVRCTLTQERRGLPAEAEEQAVWQVFLSGLGIRTGPVDAVSHWSLGIGPNGAMQFSPAISPEEHPETQQTVSV</sequence>
<protein>
    <submittedName>
        <fullName evidence="2">ATPase SWSAP1</fullName>
    </submittedName>
</protein>
<gene>
    <name evidence="2" type="primary">swsap1</name>
</gene>
<dbReference type="GeneID" id="115826722"/>
<accession>A0A6J2WLN7</accession>
<dbReference type="InParanoid" id="A0A6J2WLN7"/>
<dbReference type="FunCoup" id="A0A6J2WLN7">
    <property type="interactions" value="372"/>
</dbReference>
<dbReference type="CTD" id="126074"/>
<dbReference type="PANTHER" id="PTHR28653">
    <property type="match status" value="1"/>
</dbReference>
<organism evidence="1 2">
    <name type="scientific">Chanos chanos</name>
    <name type="common">Milkfish</name>
    <name type="synonym">Mugil chanos</name>
    <dbReference type="NCBI Taxonomy" id="29144"/>
    <lineage>
        <taxon>Eukaryota</taxon>
        <taxon>Metazoa</taxon>
        <taxon>Chordata</taxon>
        <taxon>Craniata</taxon>
        <taxon>Vertebrata</taxon>
        <taxon>Euteleostomi</taxon>
        <taxon>Actinopterygii</taxon>
        <taxon>Neopterygii</taxon>
        <taxon>Teleostei</taxon>
        <taxon>Ostariophysi</taxon>
        <taxon>Gonorynchiformes</taxon>
        <taxon>Chanidae</taxon>
        <taxon>Chanos</taxon>
    </lineage>
</organism>
<evidence type="ECO:0000313" key="2">
    <source>
        <dbReference type="RefSeq" id="XP_030646465.1"/>
    </source>
</evidence>
<dbReference type="RefSeq" id="XP_030646465.1">
    <property type="nucleotide sequence ID" value="XM_030790605.1"/>
</dbReference>
<dbReference type="GO" id="GO:0097196">
    <property type="term" value="C:Shu complex"/>
    <property type="evidence" value="ECO:0007669"/>
    <property type="project" value="TreeGrafter"/>
</dbReference>
<dbReference type="PANTHER" id="PTHR28653:SF1">
    <property type="entry name" value="ATPASE SWSAP1"/>
    <property type="match status" value="1"/>
</dbReference>
<evidence type="ECO:0000313" key="1">
    <source>
        <dbReference type="Proteomes" id="UP000504632"/>
    </source>
</evidence>
<dbReference type="AlphaFoldDB" id="A0A6J2WLN7"/>
<proteinExistence type="predicted"/>
<dbReference type="InterPro" id="IPR027417">
    <property type="entry name" value="P-loop_NTPase"/>
</dbReference>
<dbReference type="Gene3D" id="3.40.50.300">
    <property type="entry name" value="P-loop containing nucleotide triphosphate hydrolases"/>
    <property type="match status" value="1"/>
</dbReference>